<proteinExistence type="predicted"/>
<reference evidence="2" key="1">
    <citation type="journal article" date="2014" name="Int. J. Syst. Evol. Microbiol.">
        <title>Complete genome sequence of Corynebacterium casei LMG S-19264T (=DSM 44701T), isolated from a smear-ripened cheese.</title>
        <authorList>
            <consortium name="US DOE Joint Genome Institute (JGI-PGF)"/>
            <person name="Walter F."/>
            <person name="Albersmeier A."/>
            <person name="Kalinowski J."/>
            <person name="Ruckert C."/>
        </authorList>
    </citation>
    <scope>NUCLEOTIDE SEQUENCE</scope>
    <source>
        <strain evidence="2">CGMCC 1.15367</strain>
    </source>
</reference>
<dbReference type="EMBL" id="BMIQ01000005">
    <property type="protein sequence ID" value="GGE11697.1"/>
    <property type="molecule type" value="Genomic_DNA"/>
</dbReference>
<evidence type="ECO:0000313" key="2">
    <source>
        <dbReference type="EMBL" id="GGE11697.1"/>
    </source>
</evidence>
<name>A0A917E7G4_9HYPH</name>
<comment type="caution">
    <text evidence="2">The sequence shown here is derived from an EMBL/GenBank/DDBJ whole genome shotgun (WGS) entry which is preliminary data.</text>
</comment>
<evidence type="ECO:0000313" key="3">
    <source>
        <dbReference type="Proteomes" id="UP000644699"/>
    </source>
</evidence>
<gene>
    <name evidence="2" type="ORF">GCM10011390_33510</name>
</gene>
<sequence>MKGKDMAMHISEPALRAPDPRVRRQQAGGPLGPIARMHAVRHAGPASARPDLCSSSLRFDAAPEAARAGEARRASTRRPCSHPAAVNLIGWKGRRLGARRPPPLRINRETP</sequence>
<dbReference type="Proteomes" id="UP000644699">
    <property type="component" value="Unassembled WGS sequence"/>
</dbReference>
<feature type="region of interest" description="Disordered" evidence="1">
    <location>
        <begin position="1"/>
        <end position="32"/>
    </location>
</feature>
<organism evidence="2 3">
    <name type="scientific">Aureimonas endophytica</name>
    <dbReference type="NCBI Taxonomy" id="2027858"/>
    <lineage>
        <taxon>Bacteria</taxon>
        <taxon>Pseudomonadati</taxon>
        <taxon>Pseudomonadota</taxon>
        <taxon>Alphaproteobacteria</taxon>
        <taxon>Hyphomicrobiales</taxon>
        <taxon>Aurantimonadaceae</taxon>
        <taxon>Aureimonas</taxon>
    </lineage>
</organism>
<reference evidence="2" key="2">
    <citation type="submission" date="2020-09" db="EMBL/GenBank/DDBJ databases">
        <authorList>
            <person name="Sun Q."/>
            <person name="Zhou Y."/>
        </authorList>
    </citation>
    <scope>NUCLEOTIDE SEQUENCE</scope>
    <source>
        <strain evidence="2">CGMCC 1.15367</strain>
    </source>
</reference>
<dbReference type="AlphaFoldDB" id="A0A917E7G4"/>
<protein>
    <submittedName>
        <fullName evidence="2">Uncharacterized protein</fullName>
    </submittedName>
</protein>
<evidence type="ECO:0000256" key="1">
    <source>
        <dbReference type="SAM" id="MobiDB-lite"/>
    </source>
</evidence>
<keyword evidence="3" id="KW-1185">Reference proteome</keyword>
<accession>A0A917E7G4</accession>